<organism evidence="2 3">
    <name type="scientific">Palleronia aestuarii</name>
    <dbReference type="NCBI Taxonomy" id="568105"/>
    <lineage>
        <taxon>Bacteria</taxon>
        <taxon>Pseudomonadati</taxon>
        <taxon>Pseudomonadota</taxon>
        <taxon>Alphaproteobacteria</taxon>
        <taxon>Rhodobacterales</taxon>
        <taxon>Roseobacteraceae</taxon>
        <taxon>Palleronia</taxon>
    </lineage>
</organism>
<dbReference type="InterPro" id="IPR045079">
    <property type="entry name" value="Oxoprolinase-like"/>
</dbReference>
<dbReference type="Proteomes" id="UP000248916">
    <property type="component" value="Unassembled WGS sequence"/>
</dbReference>
<dbReference type="GO" id="GO:0017168">
    <property type="term" value="F:5-oxoprolinase (ATP-hydrolyzing) activity"/>
    <property type="evidence" value="ECO:0007669"/>
    <property type="project" value="TreeGrafter"/>
</dbReference>
<protein>
    <submittedName>
        <fullName evidence="2">N-methylhydantoinase B</fullName>
    </submittedName>
</protein>
<evidence type="ECO:0000313" key="2">
    <source>
        <dbReference type="EMBL" id="PZX17025.1"/>
    </source>
</evidence>
<dbReference type="AlphaFoldDB" id="A0A2W7N9E1"/>
<gene>
    <name evidence="2" type="ORF">LX81_01656</name>
</gene>
<dbReference type="GO" id="GO:0005829">
    <property type="term" value="C:cytosol"/>
    <property type="evidence" value="ECO:0007669"/>
    <property type="project" value="TreeGrafter"/>
</dbReference>
<dbReference type="GO" id="GO:0006749">
    <property type="term" value="P:glutathione metabolic process"/>
    <property type="evidence" value="ECO:0007669"/>
    <property type="project" value="TreeGrafter"/>
</dbReference>
<name>A0A2W7N9E1_9RHOB</name>
<feature type="domain" description="Hydantoinase B/oxoprolinase" evidence="1">
    <location>
        <begin position="4"/>
        <end position="531"/>
    </location>
</feature>
<evidence type="ECO:0000313" key="3">
    <source>
        <dbReference type="Proteomes" id="UP000248916"/>
    </source>
</evidence>
<dbReference type="RefSeq" id="WP_111536810.1">
    <property type="nucleotide sequence ID" value="NZ_QKZL01000005.1"/>
</dbReference>
<evidence type="ECO:0000259" key="1">
    <source>
        <dbReference type="Pfam" id="PF02538"/>
    </source>
</evidence>
<dbReference type="PANTHER" id="PTHR11365:SF23">
    <property type="entry name" value="HYPOTHETICAL 5-OXOPROLINASE (EUROFUNG)-RELATED"/>
    <property type="match status" value="1"/>
</dbReference>
<keyword evidence="3" id="KW-1185">Reference proteome</keyword>
<accession>A0A2W7N9E1</accession>
<dbReference type="OrthoDB" id="9761586at2"/>
<comment type="caution">
    <text evidence="2">The sequence shown here is derived from an EMBL/GenBank/DDBJ whole genome shotgun (WGS) entry which is preliminary data.</text>
</comment>
<dbReference type="Pfam" id="PF02538">
    <property type="entry name" value="Hydantoinase_B"/>
    <property type="match status" value="1"/>
</dbReference>
<reference evidence="2 3" key="1">
    <citation type="submission" date="2018-06" db="EMBL/GenBank/DDBJ databases">
        <title>Genomic Encyclopedia of Archaeal and Bacterial Type Strains, Phase II (KMG-II): from individual species to whole genera.</title>
        <authorList>
            <person name="Goeker M."/>
        </authorList>
    </citation>
    <scope>NUCLEOTIDE SEQUENCE [LARGE SCALE GENOMIC DNA]</scope>
    <source>
        <strain evidence="2 3">DSM 22009</strain>
    </source>
</reference>
<dbReference type="InterPro" id="IPR003692">
    <property type="entry name" value="Hydantoinase_B"/>
</dbReference>
<proteinExistence type="predicted"/>
<dbReference type="EMBL" id="QKZL01000005">
    <property type="protein sequence ID" value="PZX17025.1"/>
    <property type="molecule type" value="Genomic_DNA"/>
</dbReference>
<sequence length="583" mass="61685">MSLDPVTLSVIQSGLQQVCDEMDLSFSRAAFSPVIAEANDRSDGIYSAVDGSLIAQGSQGLPVFVGTMQASTATLIEMIADGRVAAPEPGDVYIVNDPYLGGTHLMDVRFAMPVWRDGAIFCWLSNTGHWPDTGGAVPGGFSASATAVEQEGLRLPPVRLFKRGTLDPEIYAIICSNIRVADQRIGDVKAQAAALYVGRARLERLLDRYGDATVTEAIAELRRRAAEQMRANVALIAPGTYRASAWIDSDGVVDEPLEIRLAVTAHGDRLTFDFTGSSLPCAGPMNSVIATTVSSVYLAMRHIFPDVPISAGAFEPLEILRPEGTFLDARYPRPVSGCAAEVSQRIAEAVFVALAPALPDRITAAPAGTSGNFALGGEIAQEGRSYVMYQISGGGYGGFAGGDGISNGCSTIGISKAPPVEIMEQQFPVLYRRYALREGSGGAGTHRGGFGLDYEVELLRGTALASFVMDHGRTGPQGIFGGADGTVNEVRISRNGETFVPPHLSKAQNIPLLPGDRVRVGTPGGGGYGEPWKRDPVAVAEDVRLGYFSTIAASELFGVVIDEFGAIDIAATKAKRNRIEGVR</sequence>
<dbReference type="PANTHER" id="PTHR11365">
    <property type="entry name" value="5-OXOPROLINASE RELATED"/>
    <property type="match status" value="1"/>
</dbReference>